<organism evidence="1 2">
    <name type="scientific">Paraglaciecola psychrophila 170</name>
    <dbReference type="NCBI Taxonomy" id="1129794"/>
    <lineage>
        <taxon>Bacteria</taxon>
        <taxon>Pseudomonadati</taxon>
        <taxon>Pseudomonadota</taxon>
        <taxon>Gammaproteobacteria</taxon>
        <taxon>Alteromonadales</taxon>
        <taxon>Alteromonadaceae</taxon>
        <taxon>Paraglaciecola</taxon>
    </lineage>
</organism>
<reference evidence="1 2" key="1">
    <citation type="journal article" date="2013" name="Genome Announc.">
        <title>Complete Genome Sequence of Glaciecola psychrophila Strain 170T.</title>
        <authorList>
            <person name="Yin J."/>
            <person name="Chen J."/>
            <person name="Liu G."/>
            <person name="Yu Y."/>
            <person name="Song L."/>
            <person name="Wang X."/>
            <person name="Qu X."/>
        </authorList>
    </citation>
    <scope>NUCLEOTIDE SEQUENCE [LARGE SCALE GENOMIC DNA]</scope>
    <source>
        <strain evidence="1 2">170</strain>
    </source>
</reference>
<dbReference type="HOGENOM" id="CLU_2975211_0_0_6"/>
<evidence type="ECO:0000313" key="2">
    <source>
        <dbReference type="Proteomes" id="UP000011864"/>
    </source>
</evidence>
<accession>K6ZW79</accession>
<sequence>MTYLEHETPVYIAFSKEYAAQQYVNEIMLKIKLVIDSNLFQKQLQKSLQIKNLENKKE</sequence>
<dbReference type="EMBL" id="CP003837">
    <property type="protein sequence ID" value="AGH42531.1"/>
    <property type="molecule type" value="Genomic_DNA"/>
</dbReference>
<evidence type="ECO:0000313" key="1">
    <source>
        <dbReference type="EMBL" id="AGH42531.1"/>
    </source>
</evidence>
<proteinExistence type="predicted"/>
<dbReference type="AlphaFoldDB" id="K6ZW79"/>
<dbReference type="KEGG" id="gps:C427_0421"/>
<dbReference type="Proteomes" id="UP000011864">
    <property type="component" value="Chromosome"/>
</dbReference>
<dbReference type="PATRIC" id="fig|1129794.4.peg.416"/>
<name>K6ZW79_9ALTE</name>
<dbReference type="STRING" id="1129794.C427_0421"/>
<gene>
    <name evidence="1" type="ORF">C427_0421</name>
</gene>
<protein>
    <submittedName>
        <fullName evidence="1">Uncharacterized protein</fullName>
    </submittedName>
</protein>
<keyword evidence="2" id="KW-1185">Reference proteome</keyword>